<feature type="transmembrane region" description="Helical" evidence="1">
    <location>
        <begin position="274"/>
        <end position="292"/>
    </location>
</feature>
<feature type="transmembrane region" description="Helical" evidence="1">
    <location>
        <begin position="117"/>
        <end position="134"/>
    </location>
</feature>
<feature type="domain" description="EamA" evidence="2">
    <location>
        <begin position="5"/>
        <end position="133"/>
    </location>
</feature>
<feature type="transmembrane region" description="Helical" evidence="1">
    <location>
        <begin position="91"/>
        <end position="110"/>
    </location>
</feature>
<keyword evidence="1" id="KW-1133">Transmembrane helix</keyword>
<keyword evidence="1" id="KW-0812">Transmembrane</keyword>
<protein>
    <recommendedName>
        <fullName evidence="2">EamA domain-containing protein</fullName>
    </recommendedName>
</protein>
<dbReference type="Pfam" id="PF00892">
    <property type="entry name" value="EamA"/>
    <property type="match status" value="2"/>
</dbReference>
<evidence type="ECO:0000259" key="2">
    <source>
        <dbReference type="Pfam" id="PF00892"/>
    </source>
</evidence>
<reference evidence="3 4" key="1">
    <citation type="journal article" date="2016" name="Nat. Commun.">
        <title>Thousands of microbial genomes shed light on interconnected biogeochemical processes in an aquifer system.</title>
        <authorList>
            <person name="Anantharaman K."/>
            <person name="Brown C.T."/>
            <person name="Hug L.A."/>
            <person name="Sharon I."/>
            <person name="Castelle C.J."/>
            <person name="Probst A.J."/>
            <person name="Thomas B.C."/>
            <person name="Singh A."/>
            <person name="Wilkins M.J."/>
            <person name="Karaoz U."/>
            <person name="Brodie E.L."/>
            <person name="Williams K.H."/>
            <person name="Hubbard S.S."/>
            <person name="Banfield J.F."/>
        </authorList>
    </citation>
    <scope>NUCLEOTIDE SEQUENCE [LARGE SCALE GENOMIC DNA]</scope>
</reference>
<accession>A0A1F5ZS19</accession>
<evidence type="ECO:0000313" key="4">
    <source>
        <dbReference type="Proteomes" id="UP000177383"/>
    </source>
</evidence>
<sequence>MSAFVIVLVLISSFIHAVRDLINKKSGDKLAFFWLYDLCAIIIYFPLFLYFLIKEFPTNPIGLYIAMGAGIIHCFYWIFLAKSLETGDLSHVYPIARAAPALVLILSVVILQEQVSFLGVVGILLVTLGIYILHLKSISSWNAVIEPITSITKNAATRYALLTLITVSLYSITDKVAVSFIYPVLYSYLLIVFAFIYYSLYFFRIKNWQAIKNEWKDYKVKAITNGILVLGGYLLILFSFTMGKVSYITGLRQISIVIAVLLGGHFLLEKNRKIRLFASLIIFAGALLISIAK</sequence>
<dbReference type="InterPro" id="IPR037185">
    <property type="entry name" value="EmrE-like"/>
</dbReference>
<dbReference type="SUPFAM" id="SSF103481">
    <property type="entry name" value="Multidrug resistance efflux transporter EmrE"/>
    <property type="match status" value="1"/>
</dbReference>
<keyword evidence="1" id="KW-0472">Membrane</keyword>
<dbReference type="EMBL" id="MFJE01000005">
    <property type="protein sequence ID" value="OGG15211.1"/>
    <property type="molecule type" value="Genomic_DNA"/>
</dbReference>
<name>A0A1F5ZS19_9BACT</name>
<feature type="transmembrane region" description="Helical" evidence="1">
    <location>
        <begin position="33"/>
        <end position="53"/>
    </location>
</feature>
<evidence type="ECO:0000256" key="1">
    <source>
        <dbReference type="SAM" id="Phobius"/>
    </source>
</evidence>
<proteinExistence type="predicted"/>
<dbReference type="GO" id="GO:0016020">
    <property type="term" value="C:membrane"/>
    <property type="evidence" value="ECO:0007669"/>
    <property type="project" value="InterPro"/>
</dbReference>
<dbReference type="STRING" id="1798375.A2773_04995"/>
<dbReference type="AlphaFoldDB" id="A0A1F5ZS19"/>
<comment type="caution">
    <text evidence="3">The sequence shown here is derived from an EMBL/GenBank/DDBJ whole genome shotgun (WGS) entry which is preliminary data.</text>
</comment>
<dbReference type="InterPro" id="IPR000620">
    <property type="entry name" value="EamA_dom"/>
</dbReference>
<feature type="transmembrane region" description="Helical" evidence="1">
    <location>
        <begin position="247"/>
        <end position="267"/>
    </location>
</feature>
<dbReference type="Proteomes" id="UP000177383">
    <property type="component" value="Unassembled WGS sequence"/>
</dbReference>
<evidence type="ECO:0000313" key="3">
    <source>
        <dbReference type="EMBL" id="OGG15211.1"/>
    </source>
</evidence>
<organism evidence="3 4">
    <name type="scientific">Candidatus Gottesmanbacteria bacterium RIFCSPHIGHO2_01_FULL_39_10</name>
    <dbReference type="NCBI Taxonomy" id="1798375"/>
    <lineage>
        <taxon>Bacteria</taxon>
        <taxon>Candidatus Gottesmaniibacteriota</taxon>
    </lineage>
</organism>
<feature type="transmembrane region" description="Helical" evidence="1">
    <location>
        <begin position="222"/>
        <end position="241"/>
    </location>
</feature>
<dbReference type="Gene3D" id="1.10.3730.20">
    <property type="match status" value="1"/>
</dbReference>
<feature type="domain" description="EamA" evidence="2">
    <location>
        <begin position="159"/>
        <end position="290"/>
    </location>
</feature>
<gene>
    <name evidence="3" type="ORF">A2773_04995</name>
</gene>
<feature type="transmembrane region" description="Helical" evidence="1">
    <location>
        <begin position="60"/>
        <end position="79"/>
    </location>
</feature>
<feature type="transmembrane region" description="Helical" evidence="1">
    <location>
        <begin position="180"/>
        <end position="201"/>
    </location>
</feature>